<keyword evidence="6 11" id="KW-0472">Membrane</keyword>
<feature type="domain" description="IPT/TIG" evidence="12">
    <location>
        <begin position="298"/>
        <end position="370"/>
    </location>
</feature>
<dbReference type="PANTHER" id="PTHR48052">
    <property type="entry name" value="UNNAMED PRODUCT"/>
    <property type="match status" value="1"/>
</dbReference>
<sequence>MTFDGDRVDDRGGKPEARNLKESPQSKLELHYTTYIFSTGALDGAAFFYYTNDGTDVPWNELECPFNCYGHGVTGRGGVRESTVVWPWWENAYGVYVLIDELISWAQIYDACGGPWWAPTVQSGWGDRNGSLGPICPPPDGFEQTSIWSGVQCWIGRVDRVELNAANLSCGGFPGSSAWYSSFWDFSDNIIGPVPGSWFIGANHTDYPVWVNFSNSSFVNDLTEVTSRITSLDVSSNELTGAIPTKLSEATFRTLYLQNNRFYGPIPIGFFFFQSGMISLAGNQPSSLASFSCHTVIVTGVVPFWASAGGGSTMTVFGEGFMDVDEFQCLFGSTAVPAAVQSSTVLTCVMPPVLPGKVSLNLGFQGQQVTNESVVINAVATGCGTELFVSTDGKKPKLAVGAICEGGSASPYPQYGWHKSISRSSKWIFYLLRNTYPILVPQSGECAAGFNQSSSRCSACNDGLVLENDQCIKCDGSNIALPSFLLSLAVLALATWLFYSSLAGFPDTGLVMILQYVQTLGKGVLGGGGSAHFPIPSKLASNVEQYHRYDSILKLKLLGISCATGDPFKESKLLLMVPLIFLMGLAVVASAWAFRQILKRKTTPRDAFVLASEFSLNALVLFFKLAHIPMSSYLLNSPEITCYSSAWYGQRAIAIAGCVLYAGGIPAGILIVSWLFADCRAEEVVSRRVGALFSTYRNKCWYFEGYRTLWNLAVMLTPVLFANSPASICFVTFALIFAECALISWLAPYRFMPANKSHHLISTSLMFIPLAGVASAATSNDSDEKALVSVVVISTFLIAQASSGGALRSRLWSLVFPVHLNRAASRGAVNRRYLPDPDRRPRAPYESHAEWRALEMRASMTSIAMEFGHKKDAPRPSTVAAVECVESQINSSLPGGLMPVDDR</sequence>
<reference evidence="14" key="1">
    <citation type="journal article" date="2018" name="Nat. Microbiol.">
        <title>Leveraging single-cell genomics to expand the fungal tree of life.</title>
        <authorList>
            <person name="Ahrendt S.R."/>
            <person name="Quandt C.A."/>
            <person name="Ciobanu D."/>
            <person name="Clum A."/>
            <person name="Salamov A."/>
            <person name="Andreopoulos B."/>
            <person name="Cheng J.F."/>
            <person name="Woyke T."/>
            <person name="Pelin A."/>
            <person name="Henrissat B."/>
            <person name="Reynolds N.K."/>
            <person name="Benny G.L."/>
            <person name="Smith M.E."/>
            <person name="James T.Y."/>
            <person name="Grigoriev I.V."/>
        </authorList>
    </citation>
    <scope>NUCLEOTIDE SEQUENCE [LARGE SCALE GENOMIC DNA]</scope>
</reference>
<evidence type="ECO:0000256" key="5">
    <source>
        <dbReference type="ARBA" id="ARBA00022989"/>
    </source>
</evidence>
<evidence type="ECO:0000313" key="13">
    <source>
        <dbReference type="EMBL" id="RKO90815.1"/>
    </source>
</evidence>
<dbReference type="OrthoDB" id="2156966at2759"/>
<dbReference type="AlphaFoldDB" id="A0A4P9WG00"/>
<accession>A0A4P9WG00</accession>
<evidence type="ECO:0000256" key="10">
    <source>
        <dbReference type="SAM" id="MobiDB-lite"/>
    </source>
</evidence>
<keyword evidence="8" id="KW-0325">Glycoprotein</keyword>
<feature type="transmembrane region" description="Helical" evidence="11">
    <location>
        <begin position="725"/>
        <end position="747"/>
    </location>
</feature>
<feature type="transmembrane region" description="Helical" evidence="11">
    <location>
        <begin position="655"/>
        <end position="677"/>
    </location>
</feature>
<dbReference type="Pfam" id="PF01833">
    <property type="entry name" value="TIG"/>
    <property type="match status" value="1"/>
</dbReference>
<protein>
    <recommendedName>
        <fullName evidence="12">IPT/TIG domain-containing protein</fullName>
    </recommendedName>
</protein>
<feature type="transmembrane region" description="Helical" evidence="11">
    <location>
        <begin position="573"/>
        <end position="594"/>
    </location>
</feature>
<name>A0A4P9WG00_9FUNG</name>
<feature type="transmembrane region" description="Helical" evidence="11">
    <location>
        <begin position="479"/>
        <end position="499"/>
    </location>
</feature>
<keyword evidence="5 11" id="KW-1133">Transmembrane helix</keyword>
<dbReference type="Gene3D" id="3.80.10.10">
    <property type="entry name" value="Ribonuclease Inhibitor"/>
    <property type="match status" value="1"/>
</dbReference>
<evidence type="ECO:0000256" key="6">
    <source>
        <dbReference type="ARBA" id="ARBA00023136"/>
    </source>
</evidence>
<keyword evidence="2" id="KW-1003">Cell membrane</keyword>
<keyword evidence="14" id="KW-1185">Reference proteome</keyword>
<dbReference type="EMBL" id="KZ995367">
    <property type="protein sequence ID" value="RKO90815.1"/>
    <property type="molecule type" value="Genomic_DNA"/>
</dbReference>
<dbReference type="InterPro" id="IPR032675">
    <property type="entry name" value="LRR_dom_sf"/>
</dbReference>
<dbReference type="GO" id="GO:0005886">
    <property type="term" value="C:plasma membrane"/>
    <property type="evidence" value="ECO:0007669"/>
    <property type="project" value="UniProtKB-SubCell"/>
</dbReference>
<feature type="region of interest" description="Disordered" evidence="10">
    <location>
        <begin position="1"/>
        <end position="25"/>
    </location>
</feature>
<evidence type="ECO:0000256" key="4">
    <source>
        <dbReference type="ARBA" id="ARBA00022729"/>
    </source>
</evidence>
<dbReference type="GO" id="GO:0012505">
    <property type="term" value="C:endomembrane system"/>
    <property type="evidence" value="ECO:0007669"/>
    <property type="project" value="UniProtKB-SubCell"/>
</dbReference>
<comment type="subcellular location">
    <subcellularLocation>
        <location evidence="1">Cell membrane</location>
    </subcellularLocation>
    <subcellularLocation>
        <location evidence="9">Endomembrane system</location>
        <topology evidence="9">Single-pass membrane protein</topology>
    </subcellularLocation>
</comment>
<feature type="transmembrane region" description="Helical" evidence="11">
    <location>
        <begin position="759"/>
        <end position="780"/>
    </location>
</feature>
<dbReference type="InterPro" id="IPR014756">
    <property type="entry name" value="Ig_E-set"/>
</dbReference>
<gene>
    <name evidence="13" type="ORF">BDK51DRAFT_25666</name>
</gene>
<dbReference type="CDD" id="cd00102">
    <property type="entry name" value="IPT"/>
    <property type="match status" value="1"/>
</dbReference>
<dbReference type="InterPro" id="IPR013783">
    <property type="entry name" value="Ig-like_fold"/>
</dbReference>
<evidence type="ECO:0000256" key="8">
    <source>
        <dbReference type="ARBA" id="ARBA00023180"/>
    </source>
</evidence>
<organism evidence="13 14">
    <name type="scientific">Blyttiomyces helicus</name>
    <dbReference type="NCBI Taxonomy" id="388810"/>
    <lineage>
        <taxon>Eukaryota</taxon>
        <taxon>Fungi</taxon>
        <taxon>Fungi incertae sedis</taxon>
        <taxon>Chytridiomycota</taxon>
        <taxon>Chytridiomycota incertae sedis</taxon>
        <taxon>Chytridiomycetes</taxon>
        <taxon>Chytridiomycetes incertae sedis</taxon>
        <taxon>Blyttiomyces</taxon>
    </lineage>
</organism>
<dbReference type="InterPro" id="IPR002909">
    <property type="entry name" value="IPT_dom"/>
</dbReference>
<dbReference type="SUPFAM" id="SSF81296">
    <property type="entry name" value="E set domains"/>
    <property type="match status" value="1"/>
</dbReference>
<dbReference type="Gene3D" id="2.60.40.10">
    <property type="entry name" value="Immunoglobulins"/>
    <property type="match status" value="1"/>
</dbReference>
<dbReference type="SUPFAM" id="SSF52058">
    <property type="entry name" value="L domain-like"/>
    <property type="match status" value="1"/>
</dbReference>
<feature type="compositionally biased region" description="Basic and acidic residues" evidence="10">
    <location>
        <begin position="1"/>
        <end position="21"/>
    </location>
</feature>
<evidence type="ECO:0000256" key="1">
    <source>
        <dbReference type="ARBA" id="ARBA00004236"/>
    </source>
</evidence>
<dbReference type="PANTHER" id="PTHR48052:SF8">
    <property type="entry name" value="LRR RECEPTOR-LIKE SERINE_THREONINE-PROTEIN KINASE FLS2"/>
    <property type="match status" value="1"/>
</dbReference>
<feature type="transmembrane region" description="Helical" evidence="11">
    <location>
        <begin position="614"/>
        <end position="635"/>
    </location>
</feature>
<evidence type="ECO:0000259" key="12">
    <source>
        <dbReference type="Pfam" id="PF01833"/>
    </source>
</evidence>
<proteinExistence type="predicted"/>
<keyword evidence="4" id="KW-0732">Signal</keyword>
<keyword evidence="7" id="KW-0675">Receptor</keyword>
<feature type="transmembrane region" description="Helical" evidence="11">
    <location>
        <begin position="786"/>
        <end position="807"/>
    </location>
</feature>
<evidence type="ECO:0000256" key="9">
    <source>
        <dbReference type="ARBA" id="ARBA00037847"/>
    </source>
</evidence>
<evidence type="ECO:0000256" key="2">
    <source>
        <dbReference type="ARBA" id="ARBA00022475"/>
    </source>
</evidence>
<keyword evidence="3 11" id="KW-0812">Transmembrane</keyword>
<evidence type="ECO:0000313" key="14">
    <source>
        <dbReference type="Proteomes" id="UP000269721"/>
    </source>
</evidence>
<evidence type="ECO:0000256" key="7">
    <source>
        <dbReference type="ARBA" id="ARBA00023170"/>
    </source>
</evidence>
<dbReference type="Proteomes" id="UP000269721">
    <property type="component" value="Unassembled WGS sequence"/>
</dbReference>
<evidence type="ECO:0000256" key="3">
    <source>
        <dbReference type="ARBA" id="ARBA00022692"/>
    </source>
</evidence>
<evidence type="ECO:0000256" key="11">
    <source>
        <dbReference type="SAM" id="Phobius"/>
    </source>
</evidence>